<dbReference type="CDD" id="cd15482">
    <property type="entry name" value="Sialidase_non-viral"/>
    <property type="match status" value="1"/>
</dbReference>
<gene>
    <name evidence="2" type="ORF">C8N24_6308</name>
</gene>
<protein>
    <submittedName>
        <fullName evidence="2">BNR repeat protein</fullName>
    </submittedName>
</protein>
<feature type="chain" id="PRO_5024914788" evidence="1">
    <location>
        <begin position="25"/>
        <end position="506"/>
    </location>
</feature>
<dbReference type="OrthoDB" id="41724at2"/>
<feature type="signal peptide" evidence="1">
    <location>
        <begin position="1"/>
        <end position="24"/>
    </location>
</feature>
<dbReference type="AlphaFoldDB" id="A0A660L2Z7"/>
<dbReference type="InterPro" id="IPR036278">
    <property type="entry name" value="Sialidase_sf"/>
</dbReference>
<accession>A0A660L2Z7</accession>
<evidence type="ECO:0000313" key="3">
    <source>
        <dbReference type="Proteomes" id="UP000278962"/>
    </source>
</evidence>
<dbReference type="SUPFAM" id="SSF50939">
    <property type="entry name" value="Sialidases"/>
    <property type="match status" value="2"/>
</dbReference>
<comment type="caution">
    <text evidence="2">The sequence shown here is derived from an EMBL/GenBank/DDBJ whole genome shotgun (WGS) entry which is preliminary data.</text>
</comment>
<sequence>MWRGSTLAAGTVLAAVALAGSAHAAPFTLGPVSIASGPSPFAAGCGGPGEAAPDSVVFQNAEVETHAAVNPANPANVVTFWQQDRWNDGGAHGNLAGASFDGGLTWTRSAPRFSRCAGGAGLGNAGDYERATDPWLSFGPTGRLHAITIGFDNSTARNAILAAYSDTGGTSWSTPRIVRFDNPRAIGNNFNDKETLTADPLDPRLVYATWQRIVSPSEMAAQEAYDNAATFRSEAWFARSTDGGVTWEPARSIYGARGSFTQTIGNQVEVLPDGTLINGFNLINAVSNRHGTRGYNVALIRSPDKGVTWTRETLVDRLLVDEVTDPETGEDVRTGDILPDWAVDRGSNPATRGSVYVVWMDRRFNDADHDDILLARSPDGGVSWDAPVVVDRTPRGVDAFTAMVDVDSQGRVAVSYYDFRNDRPGDAALSTDFWVTHSHDGGRTFTTESRLTPTSFDMRTAPNARGYFVGDYTGLAHAGTAFHTAWVGANDGNLSNRTDVFHRGAQ</sequence>
<keyword evidence="1" id="KW-0732">Signal</keyword>
<keyword evidence="3" id="KW-1185">Reference proteome</keyword>
<dbReference type="Proteomes" id="UP000278962">
    <property type="component" value="Unassembled WGS sequence"/>
</dbReference>
<proteinExistence type="predicted"/>
<dbReference type="Gene3D" id="2.120.10.10">
    <property type="match status" value="2"/>
</dbReference>
<reference evidence="2 3" key="1">
    <citation type="submission" date="2018-10" db="EMBL/GenBank/DDBJ databases">
        <title>Genomic Encyclopedia of Archaeal and Bacterial Type Strains, Phase II (KMG-II): from individual species to whole genera.</title>
        <authorList>
            <person name="Goeker M."/>
        </authorList>
    </citation>
    <scope>NUCLEOTIDE SEQUENCE [LARGE SCALE GENOMIC DNA]</scope>
    <source>
        <strain evidence="2 3">DSM 14954</strain>
    </source>
</reference>
<evidence type="ECO:0000313" key="2">
    <source>
        <dbReference type="EMBL" id="RKQ88266.1"/>
    </source>
</evidence>
<name>A0A660L2Z7_9ACTN</name>
<organism evidence="2 3">
    <name type="scientific">Solirubrobacter pauli</name>
    <dbReference type="NCBI Taxonomy" id="166793"/>
    <lineage>
        <taxon>Bacteria</taxon>
        <taxon>Bacillati</taxon>
        <taxon>Actinomycetota</taxon>
        <taxon>Thermoleophilia</taxon>
        <taxon>Solirubrobacterales</taxon>
        <taxon>Solirubrobacteraceae</taxon>
        <taxon>Solirubrobacter</taxon>
    </lineage>
</organism>
<dbReference type="EMBL" id="RBIL01000002">
    <property type="protein sequence ID" value="RKQ88266.1"/>
    <property type="molecule type" value="Genomic_DNA"/>
</dbReference>
<evidence type="ECO:0000256" key="1">
    <source>
        <dbReference type="SAM" id="SignalP"/>
    </source>
</evidence>